<reference evidence="6 7" key="1">
    <citation type="journal article" date="2013" name="Curr. Biol.">
        <title>The Genome of the Foraminiferan Reticulomyxa filosa.</title>
        <authorList>
            <person name="Glockner G."/>
            <person name="Hulsmann N."/>
            <person name="Schleicher M."/>
            <person name="Noegel A.A."/>
            <person name="Eichinger L."/>
            <person name="Gallinger C."/>
            <person name="Pawlowski J."/>
            <person name="Sierra R."/>
            <person name="Euteneuer U."/>
            <person name="Pillet L."/>
            <person name="Moustafa A."/>
            <person name="Platzer M."/>
            <person name="Groth M."/>
            <person name="Szafranski K."/>
            <person name="Schliwa M."/>
        </authorList>
    </citation>
    <scope>NUCLEOTIDE SEQUENCE [LARGE SCALE GENOMIC DNA]</scope>
</reference>
<dbReference type="InterPro" id="IPR001807">
    <property type="entry name" value="ClC"/>
</dbReference>
<dbReference type="PANTHER" id="PTHR45720:SF10">
    <property type="entry name" value="CHLORIDE CHANNEL PROTEIN 2"/>
    <property type="match status" value="1"/>
</dbReference>
<evidence type="ECO:0000256" key="2">
    <source>
        <dbReference type="ARBA" id="ARBA00022692"/>
    </source>
</evidence>
<accession>X6PB06</accession>
<evidence type="ECO:0000256" key="3">
    <source>
        <dbReference type="ARBA" id="ARBA00022737"/>
    </source>
</evidence>
<dbReference type="Proteomes" id="UP000023152">
    <property type="component" value="Unassembled WGS sequence"/>
</dbReference>
<feature type="non-terminal residue" evidence="6">
    <location>
        <position position="265"/>
    </location>
</feature>
<name>X6PB06_RETFI</name>
<dbReference type="EMBL" id="ASPP01002254">
    <property type="protein sequence ID" value="ETO34822.1"/>
    <property type="molecule type" value="Genomic_DNA"/>
</dbReference>
<dbReference type="InterPro" id="IPR014743">
    <property type="entry name" value="Cl-channel_core"/>
</dbReference>
<evidence type="ECO:0000313" key="7">
    <source>
        <dbReference type="Proteomes" id="UP000023152"/>
    </source>
</evidence>
<dbReference type="Pfam" id="PF00654">
    <property type="entry name" value="Voltage_CLC"/>
    <property type="match status" value="1"/>
</dbReference>
<comment type="caution">
    <text evidence="6">The sequence shown here is derived from an EMBL/GenBank/DDBJ whole genome shotgun (WGS) entry which is preliminary data.</text>
</comment>
<dbReference type="GO" id="GO:0005247">
    <property type="term" value="F:voltage-gated chloride channel activity"/>
    <property type="evidence" value="ECO:0007669"/>
    <property type="project" value="TreeGrafter"/>
</dbReference>
<dbReference type="SUPFAM" id="SSF81340">
    <property type="entry name" value="Clc chloride channel"/>
    <property type="match status" value="1"/>
</dbReference>
<dbReference type="AlphaFoldDB" id="X6PB06"/>
<dbReference type="PANTHER" id="PTHR45720">
    <property type="entry name" value="CHLORIDE CHANNEL PROTEIN 2"/>
    <property type="match status" value="1"/>
</dbReference>
<proteinExistence type="predicted"/>
<dbReference type="PRINTS" id="PR00762">
    <property type="entry name" value="CLCHANNEL"/>
</dbReference>
<sequence>MYTYTYVCYHNQRACIHIQMNNKQMLGAACGGALGAAFGAPIGGALLSIELTRTFYPVTNYWTAFCCGISASSVARVALRFIGDVHFLQTYDGGTPTKFVKEGGNTYQTVELIFSLVLGLICGIVGLSLVKFSAWFVRFRRKYQTKYLGSHPYGITLVVVIFFSTIQFFIGYFSFGPSRGTVNDLFLQKDLTHCEHLVFKGVERPACYFNDWTSRNVIFNLFLTSTTYFFFTATLQTLPFPAGIVGPSLNLGLLVGRMVGEILQI</sequence>
<organism evidence="6 7">
    <name type="scientific">Reticulomyxa filosa</name>
    <dbReference type="NCBI Taxonomy" id="46433"/>
    <lineage>
        <taxon>Eukaryota</taxon>
        <taxon>Sar</taxon>
        <taxon>Rhizaria</taxon>
        <taxon>Retaria</taxon>
        <taxon>Foraminifera</taxon>
        <taxon>Monothalamids</taxon>
        <taxon>Reticulomyxidae</taxon>
        <taxon>Reticulomyxa</taxon>
    </lineage>
</organism>
<comment type="subcellular location">
    <subcellularLocation>
        <location evidence="1">Membrane</location>
        <topology evidence="1">Multi-pass membrane protein</topology>
    </subcellularLocation>
</comment>
<evidence type="ECO:0000256" key="4">
    <source>
        <dbReference type="ARBA" id="ARBA00022989"/>
    </source>
</evidence>
<dbReference type="OrthoDB" id="4564at2759"/>
<keyword evidence="5" id="KW-0472">Membrane</keyword>
<gene>
    <name evidence="6" type="ORF">RFI_02261</name>
</gene>
<keyword evidence="7" id="KW-1185">Reference proteome</keyword>
<protein>
    <recommendedName>
        <fullName evidence="8">Chloride channel protein</fullName>
    </recommendedName>
</protein>
<keyword evidence="2" id="KW-0812">Transmembrane</keyword>
<dbReference type="GO" id="GO:0016020">
    <property type="term" value="C:membrane"/>
    <property type="evidence" value="ECO:0007669"/>
    <property type="project" value="UniProtKB-SubCell"/>
</dbReference>
<evidence type="ECO:0000256" key="1">
    <source>
        <dbReference type="ARBA" id="ARBA00004141"/>
    </source>
</evidence>
<keyword evidence="4" id="KW-1133">Transmembrane helix</keyword>
<dbReference type="Gene3D" id="1.10.3080.10">
    <property type="entry name" value="Clc chloride channel"/>
    <property type="match status" value="1"/>
</dbReference>
<evidence type="ECO:0000313" key="6">
    <source>
        <dbReference type="EMBL" id="ETO34822.1"/>
    </source>
</evidence>
<keyword evidence="3" id="KW-0677">Repeat</keyword>
<evidence type="ECO:0000256" key="5">
    <source>
        <dbReference type="ARBA" id="ARBA00023136"/>
    </source>
</evidence>
<evidence type="ECO:0008006" key="8">
    <source>
        <dbReference type="Google" id="ProtNLM"/>
    </source>
</evidence>
<dbReference type="InterPro" id="IPR050970">
    <property type="entry name" value="Cl_channel_volt-gated"/>
</dbReference>